<evidence type="ECO:0000313" key="3">
    <source>
        <dbReference type="EMBL" id="KAF7848791.1"/>
    </source>
</evidence>
<dbReference type="Proteomes" id="UP000806378">
    <property type="component" value="Unassembled WGS sequence"/>
</dbReference>
<keyword evidence="4" id="KW-1185">Reference proteome</keyword>
<comment type="caution">
    <text evidence="3">The sequence shown here is derived from an EMBL/GenBank/DDBJ whole genome shotgun (WGS) entry which is preliminary data.</text>
</comment>
<dbReference type="GO" id="GO:0005509">
    <property type="term" value="F:calcium ion binding"/>
    <property type="evidence" value="ECO:0007669"/>
    <property type="project" value="InterPro"/>
</dbReference>
<protein>
    <recommendedName>
        <fullName evidence="2">EF-hand domain-containing protein</fullName>
    </recommendedName>
</protein>
<feature type="domain" description="EF-hand" evidence="2">
    <location>
        <begin position="19"/>
        <end position="54"/>
    </location>
</feature>
<dbReference type="InterPro" id="IPR002048">
    <property type="entry name" value="EF_hand_dom"/>
</dbReference>
<dbReference type="PROSITE" id="PS00018">
    <property type="entry name" value="EF_HAND_1"/>
    <property type="match status" value="2"/>
</dbReference>
<gene>
    <name evidence="3" type="ORF">BT93_L1559</name>
</gene>
<reference evidence="3" key="1">
    <citation type="submission" date="2020-05" db="EMBL/GenBank/DDBJ databases">
        <title>WGS assembly of Corymbia citriodora subspecies variegata.</title>
        <authorList>
            <person name="Barry K."/>
            <person name="Hundley H."/>
            <person name="Shu S."/>
            <person name="Jenkins J."/>
            <person name="Grimwood J."/>
            <person name="Baten A."/>
        </authorList>
    </citation>
    <scope>NUCLEOTIDE SEQUENCE</scope>
    <source>
        <strain evidence="3">CV2-018</strain>
    </source>
</reference>
<dbReference type="AlphaFoldDB" id="A0A8T0CM65"/>
<dbReference type="OrthoDB" id="26525at2759"/>
<name>A0A8T0CM65_CORYI</name>
<dbReference type="SMART" id="SM00054">
    <property type="entry name" value="EFh"/>
    <property type="match status" value="2"/>
</dbReference>
<organism evidence="3 4">
    <name type="scientific">Corymbia citriodora subsp. variegata</name>
    <dbReference type="NCBI Taxonomy" id="360336"/>
    <lineage>
        <taxon>Eukaryota</taxon>
        <taxon>Viridiplantae</taxon>
        <taxon>Streptophyta</taxon>
        <taxon>Embryophyta</taxon>
        <taxon>Tracheophyta</taxon>
        <taxon>Spermatophyta</taxon>
        <taxon>Magnoliopsida</taxon>
        <taxon>eudicotyledons</taxon>
        <taxon>Gunneridae</taxon>
        <taxon>Pentapetalae</taxon>
        <taxon>rosids</taxon>
        <taxon>malvids</taxon>
        <taxon>Myrtales</taxon>
        <taxon>Myrtaceae</taxon>
        <taxon>Myrtoideae</taxon>
        <taxon>Eucalypteae</taxon>
        <taxon>Corymbia</taxon>
    </lineage>
</organism>
<dbReference type="SUPFAM" id="SSF47473">
    <property type="entry name" value="EF-hand"/>
    <property type="match status" value="1"/>
</dbReference>
<proteinExistence type="predicted"/>
<dbReference type="Pfam" id="PF13499">
    <property type="entry name" value="EF-hand_7"/>
    <property type="match status" value="1"/>
</dbReference>
<keyword evidence="1" id="KW-0106">Calcium</keyword>
<dbReference type="Gene3D" id="1.10.238.10">
    <property type="entry name" value="EF-hand"/>
    <property type="match status" value="1"/>
</dbReference>
<dbReference type="EMBL" id="MU089977">
    <property type="protein sequence ID" value="KAF7848791.1"/>
    <property type="molecule type" value="Genomic_DNA"/>
</dbReference>
<sequence length="101" mass="11311">MMGHLPFFPRMKKKSIIASTVTELKDLLRSFDTNGDGRLNHAELKNAFEKLGSMAPQLRALQALLDADENGDGCINEHELDKLLEFTVKHGHLVVLPEKQS</sequence>
<accession>A0A8T0CM65</accession>
<evidence type="ECO:0000313" key="4">
    <source>
        <dbReference type="Proteomes" id="UP000806378"/>
    </source>
</evidence>
<evidence type="ECO:0000256" key="1">
    <source>
        <dbReference type="ARBA" id="ARBA00022837"/>
    </source>
</evidence>
<evidence type="ECO:0000259" key="2">
    <source>
        <dbReference type="PROSITE" id="PS50222"/>
    </source>
</evidence>
<dbReference type="CDD" id="cd00051">
    <property type="entry name" value="EFh"/>
    <property type="match status" value="1"/>
</dbReference>
<dbReference type="InterPro" id="IPR018247">
    <property type="entry name" value="EF_Hand_1_Ca_BS"/>
</dbReference>
<dbReference type="PROSITE" id="PS50222">
    <property type="entry name" value="EF_HAND_2"/>
    <property type="match status" value="2"/>
</dbReference>
<feature type="domain" description="EF-hand" evidence="2">
    <location>
        <begin position="55"/>
        <end position="90"/>
    </location>
</feature>
<dbReference type="InterPro" id="IPR011992">
    <property type="entry name" value="EF-hand-dom_pair"/>
</dbReference>
<dbReference type="Gramene" id="rna-gnl|WGS:JABURB|Cocit.L1559.1">
    <property type="protein sequence ID" value="cds-KAF7848791.1"/>
    <property type="gene ID" value="gene-BT93_L1559"/>
</dbReference>